<dbReference type="GO" id="GO:0003824">
    <property type="term" value="F:catalytic activity"/>
    <property type="evidence" value="ECO:0007669"/>
    <property type="project" value="InterPro"/>
</dbReference>
<feature type="domain" description="Condensation" evidence="1">
    <location>
        <begin position="49"/>
        <end position="322"/>
    </location>
</feature>
<proteinExistence type="predicted"/>
<dbReference type="EMBL" id="CP009246">
    <property type="protein sequence ID" value="APT87824.1"/>
    <property type="molecule type" value="Genomic_DNA"/>
</dbReference>
<accession>A0A1L7CPP7</accession>
<organism evidence="2 3">
    <name type="scientific">Corynebacterium flavescens</name>
    <dbReference type="NCBI Taxonomy" id="28028"/>
    <lineage>
        <taxon>Bacteria</taxon>
        <taxon>Bacillati</taxon>
        <taxon>Actinomycetota</taxon>
        <taxon>Actinomycetes</taxon>
        <taxon>Mycobacteriales</taxon>
        <taxon>Corynebacteriaceae</taxon>
        <taxon>Corynebacterium</taxon>
    </lineage>
</organism>
<dbReference type="KEGG" id="cfc:CFLV_12115"/>
<keyword evidence="3" id="KW-1185">Reference proteome</keyword>
<protein>
    <submittedName>
        <fullName evidence="2">Peptide synthetase</fullName>
    </submittedName>
</protein>
<evidence type="ECO:0000313" key="2">
    <source>
        <dbReference type="EMBL" id="APT87824.1"/>
    </source>
</evidence>
<dbReference type="PANTHER" id="PTHR45527:SF1">
    <property type="entry name" value="FATTY ACID SYNTHASE"/>
    <property type="match status" value="1"/>
</dbReference>
<dbReference type="OrthoDB" id="9789603at2"/>
<evidence type="ECO:0000313" key="3">
    <source>
        <dbReference type="Proteomes" id="UP000185479"/>
    </source>
</evidence>
<gene>
    <name evidence="2" type="ORF">CFLV_12115</name>
</gene>
<dbReference type="GO" id="GO:0005737">
    <property type="term" value="C:cytoplasm"/>
    <property type="evidence" value="ECO:0007669"/>
    <property type="project" value="TreeGrafter"/>
</dbReference>
<dbReference type="RefSeq" id="WP_075730734.1">
    <property type="nucleotide sequence ID" value="NZ_BJNB01000043.1"/>
</dbReference>
<dbReference type="PANTHER" id="PTHR45527">
    <property type="entry name" value="NONRIBOSOMAL PEPTIDE SYNTHETASE"/>
    <property type="match status" value="1"/>
</dbReference>
<dbReference type="Gene3D" id="3.40.630.30">
    <property type="match status" value="1"/>
</dbReference>
<dbReference type="GeneID" id="82881410"/>
<dbReference type="GO" id="GO:0043041">
    <property type="term" value="P:amino acid activation for nonribosomal peptide biosynthetic process"/>
    <property type="evidence" value="ECO:0007669"/>
    <property type="project" value="TreeGrafter"/>
</dbReference>
<dbReference type="GO" id="GO:0008610">
    <property type="term" value="P:lipid biosynthetic process"/>
    <property type="evidence" value="ECO:0007669"/>
    <property type="project" value="UniProtKB-ARBA"/>
</dbReference>
<dbReference type="InterPro" id="IPR001242">
    <property type="entry name" value="Condensation_dom"/>
</dbReference>
<sequence>MRLTHVTHLRLPFGPLRSYQVTVEPTGTRSPVSFDQARHVSAGNRPGSWMAMSMRLPAPVDRDRLAEAWRAVIERHGTLRTVFDHGPDGEVILLDTEVTGGEWTQHVTRPGQSMRDLFREVLDTHCVSFGRPSYLLCITETAQRPTLVIASDHSHVDMWSMLVLVRDLLAELNGTELPAATPPPFAEHTRLLRNREPAPESIRQRWRDIIDAGGGVMPRFPLPLGEPGHHPERVEVREVFTVDDIATFAAHARLLGVSTLALTISLMAAVTRERVSTPLRALFPVHSRFDREWHDSVGWFITNSILEVNSSEPGDAADAVKEAIRLGAWPLEDVLAPWDGMPDTPGMFAVSWLDLRRLPVSIDDIGLEAQYVSAAMRTDGVMVWFIIDDSGAHLRCRYPDTLEARENVGSWLDDLVGLMQDTARRSAGSQFSLGARKYRVQRAAREDLPAIIALLTPNPAPLHDYESAFHVMDINAANYLAVVRDEDDAIVGTMRLTIMPGLDDGGATRLNIANLAVTDAALVSPMLTWAHVHGAARGARAAQIITDAPEITAHIRASGYSGPRIQLERTL</sequence>
<reference evidence="2 3" key="1">
    <citation type="submission" date="2014-08" db="EMBL/GenBank/DDBJ databases">
        <title>Complete genome sequence of Corynebacterium flavescens OJ8(T)(=DSM 20296(T)), isolated from cheese.</title>
        <authorList>
            <person name="Ruckert C."/>
            <person name="Albersmeier A."/>
            <person name="Winkler A."/>
            <person name="Kalinowski J."/>
        </authorList>
    </citation>
    <scope>NUCLEOTIDE SEQUENCE [LARGE SCALE GENOMIC DNA]</scope>
    <source>
        <strain evidence="2 3">OJ8</strain>
    </source>
</reference>
<dbReference type="InterPro" id="IPR023213">
    <property type="entry name" value="CAT-like_dom_sf"/>
</dbReference>
<dbReference type="Pfam" id="PF00668">
    <property type="entry name" value="Condensation"/>
    <property type="match status" value="1"/>
</dbReference>
<dbReference type="AlphaFoldDB" id="A0A1L7CPP7"/>
<dbReference type="SUPFAM" id="SSF52777">
    <property type="entry name" value="CoA-dependent acyltransferases"/>
    <property type="match status" value="2"/>
</dbReference>
<dbReference type="STRING" id="28028.CFLV_12115"/>
<name>A0A1L7CPP7_CORFL</name>
<evidence type="ECO:0000259" key="1">
    <source>
        <dbReference type="Pfam" id="PF00668"/>
    </source>
</evidence>
<dbReference type="GO" id="GO:0031177">
    <property type="term" value="F:phosphopantetheine binding"/>
    <property type="evidence" value="ECO:0007669"/>
    <property type="project" value="TreeGrafter"/>
</dbReference>
<dbReference type="Gene3D" id="3.30.559.10">
    <property type="entry name" value="Chloramphenicol acetyltransferase-like domain"/>
    <property type="match status" value="1"/>
</dbReference>
<dbReference type="Proteomes" id="UP000185479">
    <property type="component" value="Chromosome"/>
</dbReference>
<dbReference type="GO" id="GO:0044550">
    <property type="term" value="P:secondary metabolite biosynthetic process"/>
    <property type="evidence" value="ECO:0007669"/>
    <property type="project" value="TreeGrafter"/>
</dbReference>